<proteinExistence type="predicted"/>
<dbReference type="Proteomes" id="UP000217182">
    <property type="component" value="Chromosome"/>
</dbReference>
<organism evidence="3 4">
    <name type="scientific">Gibbsiella quercinecans</name>
    <dbReference type="NCBI Taxonomy" id="929813"/>
    <lineage>
        <taxon>Bacteria</taxon>
        <taxon>Pseudomonadati</taxon>
        <taxon>Pseudomonadota</taxon>
        <taxon>Gammaproteobacteria</taxon>
        <taxon>Enterobacterales</taxon>
        <taxon>Yersiniaceae</taxon>
        <taxon>Gibbsiella</taxon>
    </lineage>
</organism>
<dbReference type="EMBL" id="CP014136">
    <property type="protein sequence ID" value="ATA19215.1"/>
    <property type="molecule type" value="Genomic_DNA"/>
</dbReference>
<dbReference type="PANTHER" id="PTHR33420:SF26">
    <property type="entry name" value="FIMBRIAL SUBUNIT"/>
    <property type="match status" value="1"/>
</dbReference>
<feature type="signal peptide" evidence="1">
    <location>
        <begin position="1"/>
        <end position="27"/>
    </location>
</feature>
<accession>A0A250AZF6</accession>
<keyword evidence="1" id="KW-0732">Signal</keyword>
<feature type="chain" id="PRO_5013326924" evidence="1">
    <location>
        <begin position="28"/>
        <end position="182"/>
    </location>
</feature>
<keyword evidence="4" id="KW-1185">Reference proteome</keyword>
<dbReference type="GO" id="GO:0009289">
    <property type="term" value="C:pilus"/>
    <property type="evidence" value="ECO:0007669"/>
    <property type="project" value="InterPro"/>
</dbReference>
<dbReference type="GO" id="GO:0043709">
    <property type="term" value="P:cell adhesion involved in single-species biofilm formation"/>
    <property type="evidence" value="ECO:0007669"/>
    <property type="project" value="TreeGrafter"/>
</dbReference>
<name>A0A250AZF6_9GAMM</name>
<dbReference type="KEGG" id="gqu:AWC35_07575"/>
<dbReference type="AlphaFoldDB" id="A0A250AZF6"/>
<dbReference type="Pfam" id="PF00419">
    <property type="entry name" value="Fimbrial"/>
    <property type="match status" value="1"/>
</dbReference>
<evidence type="ECO:0000313" key="4">
    <source>
        <dbReference type="Proteomes" id="UP000217182"/>
    </source>
</evidence>
<dbReference type="Gene3D" id="2.60.40.1090">
    <property type="entry name" value="Fimbrial-type adhesion domain"/>
    <property type="match status" value="1"/>
</dbReference>
<evidence type="ECO:0000256" key="1">
    <source>
        <dbReference type="SAM" id="SignalP"/>
    </source>
</evidence>
<dbReference type="OrthoDB" id="6462343at2"/>
<reference evidence="3 4" key="1">
    <citation type="submission" date="2016-01" db="EMBL/GenBank/DDBJ databases">
        <authorList>
            <person name="Oliw E.H."/>
        </authorList>
    </citation>
    <scope>NUCLEOTIDE SEQUENCE [LARGE SCALE GENOMIC DNA]</scope>
    <source>
        <strain evidence="3 4">FRB97</strain>
    </source>
</reference>
<dbReference type="PANTHER" id="PTHR33420">
    <property type="entry name" value="FIMBRIAL SUBUNIT ELFA-RELATED"/>
    <property type="match status" value="1"/>
</dbReference>
<dbReference type="RefSeq" id="WP_095845822.1">
    <property type="nucleotide sequence ID" value="NZ_CP014136.1"/>
</dbReference>
<sequence>MLMIKKKPQGVALLAAMLLAASGHAAAANGENMYFHGTLVAEPCVIPPGEEEIALDFGTIVDKYLYLNTRTLSRPFTLHLTECDTSLGNTVTVTFSGTENSHLPGLLAVDSGSAASGIAVGLETQDGQALQLNKATSKYQLTDGSNTISLQAYVQGEPDAITNKTIGRGTFSAVATFSLAYE</sequence>
<evidence type="ECO:0000259" key="2">
    <source>
        <dbReference type="Pfam" id="PF00419"/>
    </source>
</evidence>
<dbReference type="InterPro" id="IPR036937">
    <property type="entry name" value="Adhesion_dom_fimbrial_sf"/>
</dbReference>
<dbReference type="InterPro" id="IPR000259">
    <property type="entry name" value="Adhesion_dom_fimbrial"/>
</dbReference>
<gene>
    <name evidence="3" type="ORF">AWC35_07575</name>
</gene>
<feature type="domain" description="Fimbrial-type adhesion" evidence="2">
    <location>
        <begin position="34"/>
        <end position="181"/>
    </location>
</feature>
<dbReference type="SUPFAM" id="SSF49401">
    <property type="entry name" value="Bacterial adhesins"/>
    <property type="match status" value="1"/>
</dbReference>
<protein>
    <submittedName>
        <fullName evidence="3">Exotoxin</fullName>
    </submittedName>
</protein>
<evidence type="ECO:0000313" key="3">
    <source>
        <dbReference type="EMBL" id="ATA19215.1"/>
    </source>
</evidence>
<dbReference type="InterPro" id="IPR008966">
    <property type="entry name" value="Adhesion_dom_sf"/>
</dbReference>
<dbReference type="InterPro" id="IPR050263">
    <property type="entry name" value="Bact_Fimbrial_Adh_Pro"/>
</dbReference>